<dbReference type="EMBL" id="CP022202">
    <property type="protein sequence ID" value="AXA60642.1"/>
    <property type="molecule type" value="Genomic_DNA"/>
</dbReference>
<feature type="transmembrane region" description="Helical" evidence="1">
    <location>
        <begin position="12"/>
        <end position="35"/>
    </location>
</feature>
<dbReference type="Proteomes" id="UP000251666">
    <property type="component" value="Chromosome"/>
</dbReference>
<dbReference type="AlphaFoldDB" id="A0A2Z4ZRU7"/>
<keyword evidence="3" id="KW-1185">Reference proteome</keyword>
<organism evidence="2 3">
    <name type="scientific">Pseudomonas thivervalensis</name>
    <dbReference type="NCBI Taxonomy" id="86265"/>
    <lineage>
        <taxon>Bacteria</taxon>
        <taxon>Pseudomonadati</taxon>
        <taxon>Pseudomonadota</taxon>
        <taxon>Gammaproteobacteria</taxon>
        <taxon>Pseudomonadales</taxon>
        <taxon>Pseudomonadaceae</taxon>
        <taxon>Pseudomonas</taxon>
    </lineage>
</organism>
<feature type="transmembrane region" description="Helical" evidence="1">
    <location>
        <begin position="47"/>
        <end position="70"/>
    </location>
</feature>
<keyword evidence="1" id="KW-1133">Transmembrane helix</keyword>
<gene>
    <name evidence="2" type="ORF">CEQ51_11380</name>
</gene>
<dbReference type="RefSeq" id="WP_208667101.1">
    <property type="nucleotide sequence ID" value="NZ_CP022201.1"/>
</dbReference>
<dbReference type="KEGG" id="pthv:CE140_11535"/>
<sequence>MSLFLVCIIYFIFPGSLWLIESLIVFFVLSGMALLLGSCTEKKRHGLIGAILFGAFCAGVMSFYEIHFLVELYQGRWAHEGARLGLVSESAYFALMNSLRILGFVLFLVLVVFFFKARSGGDGGGFQTSLLELPRLCIVRKYIEFLSR</sequence>
<protein>
    <submittedName>
        <fullName evidence="2">Uncharacterized protein</fullName>
    </submittedName>
</protein>
<evidence type="ECO:0000313" key="2">
    <source>
        <dbReference type="EMBL" id="AXA60642.1"/>
    </source>
</evidence>
<reference evidence="3" key="1">
    <citation type="journal article" date="2021" name="Front. Microbiol.">
        <title>Genomic Analysis of the 1-Aminocyclopropane-1-Carboxylate Deaminase-Producing Pseudomonas thivervalensis SC5 Reveals Its Multifaceted Roles in Soil and in Beneficial Interactions With Plants.</title>
        <authorList>
            <person name="Nascimento F.X."/>
            <person name="Uron P."/>
            <person name="Glick B.R."/>
            <person name="Giachini A."/>
            <person name="Rossi M.J."/>
        </authorList>
    </citation>
    <scope>NUCLEOTIDE SEQUENCE [LARGE SCALE GENOMIC DNA]</scope>
    <source>
        <strain evidence="3">PLM3</strain>
    </source>
</reference>
<accession>A0A2Z4ZRU7</accession>
<evidence type="ECO:0000256" key="1">
    <source>
        <dbReference type="SAM" id="Phobius"/>
    </source>
</evidence>
<keyword evidence="1" id="KW-0472">Membrane</keyword>
<proteinExistence type="predicted"/>
<feature type="transmembrane region" description="Helical" evidence="1">
    <location>
        <begin position="90"/>
        <end position="115"/>
    </location>
</feature>
<name>A0A2Z4ZRU7_9PSED</name>
<evidence type="ECO:0000313" key="3">
    <source>
        <dbReference type="Proteomes" id="UP000251666"/>
    </source>
</evidence>
<keyword evidence="1" id="KW-0812">Transmembrane</keyword>